<dbReference type="Proteomes" id="UP001209885">
    <property type="component" value="Unassembled WGS sequence"/>
</dbReference>
<evidence type="ECO:0000313" key="2">
    <source>
        <dbReference type="EMBL" id="MCX2743052.1"/>
    </source>
</evidence>
<protein>
    <submittedName>
        <fullName evidence="2">VOC family protein</fullName>
    </submittedName>
</protein>
<dbReference type="PANTHER" id="PTHR36437:SF2">
    <property type="entry name" value="GLYOXALASE_BLEOMYCIN RESISTANCE PROTEIN_DIOXYGENASE"/>
    <property type="match status" value="1"/>
</dbReference>
<comment type="caution">
    <text evidence="2">The sequence shown here is derived from an EMBL/GenBank/DDBJ whole genome shotgun (WGS) entry which is preliminary data.</text>
</comment>
<gene>
    <name evidence="2" type="ORF">OO013_04205</name>
</gene>
<proteinExistence type="predicted"/>
<accession>A0ABT3RN85</accession>
<dbReference type="Gene3D" id="3.10.180.10">
    <property type="entry name" value="2,3-Dihydroxybiphenyl 1,2-Dioxygenase, domain 1"/>
    <property type="match status" value="1"/>
</dbReference>
<dbReference type="PROSITE" id="PS51819">
    <property type="entry name" value="VOC"/>
    <property type="match status" value="1"/>
</dbReference>
<evidence type="ECO:0000259" key="1">
    <source>
        <dbReference type="PROSITE" id="PS51819"/>
    </source>
</evidence>
<dbReference type="InterPro" id="IPR037523">
    <property type="entry name" value="VOC_core"/>
</dbReference>
<keyword evidence="3" id="KW-1185">Reference proteome</keyword>
<name>A0ABT3RN85_9BACT</name>
<evidence type="ECO:0000313" key="3">
    <source>
        <dbReference type="Proteomes" id="UP001209885"/>
    </source>
</evidence>
<sequence length="127" mass="14431">MGKSIINICLLVYDYDEAIDFYVKTLNFVLKEDTPVSEKKRWVTVSPSDEGDCSIVLNKINNNQKSLVGNQAGEKVLFIVQTDDVDKDYQSFLEKGVSIIQKPTKLPHGKVMIIKDIYGNKIDFIEK</sequence>
<dbReference type="EMBL" id="JAPFQN010000003">
    <property type="protein sequence ID" value="MCX2743052.1"/>
    <property type="molecule type" value="Genomic_DNA"/>
</dbReference>
<dbReference type="RefSeq" id="WP_266055423.1">
    <property type="nucleotide sequence ID" value="NZ_JAPFQN010000003.1"/>
</dbReference>
<dbReference type="SUPFAM" id="SSF54593">
    <property type="entry name" value="Glyoxalase/Bleomycin resistance protein/Dihydroxybiphenyl dioxygenase"/>
    <property type="match status" value="1"/>
</dbReference>
<reference evidence="2 3" key="1">
    <citation type="submission" date="2022-11" db="EMBL/GenBank/DDBJ databases">
        <title>The characterization of three novel Bacteroidetes species and genomic analysis of their roles in tidal elemental geochemical cycles.</title>
        <authorList>
            <person name="Ma K."/>
        </authorList>
    </citation>
    <scope>NUCLEOTIDE SEQUENCE [LARGE SCALE GENOMIC DNA]</scope>
    <source>
        <strain evidence="2 3">M17</strain>
    </source>
</reference>
<feature type="domain" description="VOC" evidence="1">
    <location>
        <begin position="4"/>
        <end position="127"/>
    </location>
</feature>
<dbReference type="Pfam" id="PF00903">
    <property type="entry name" value="Glyoxalase"/>
    <property type="match status" value="1"/>
</dbReference>
<dbReference type="InterPro" id="IPR029068">
    <property type="entry name" value="Glyas_Bleomycin-R_OHBP_Dase"/>
</dbReference>
<dbReference type="PANTHER" id="PTHR36437">
    <property type="entry name" value="GLYOXALASE/BLEOMYCIN RESISTANCE PROTEIN/DIOXYGENASE"/>
    <property type="match status" value="1"/>
</dbReference>
<organism evidence="2 3">
    <name type="scientific">Mangrovivirga halotolerans</name>
    <dbReference type="NCBI Taxonomy" id="2993936"/>
    <lineage>
        <taxon>Bacteria</taxon>
        <taxon>Pseudomonadati</taxon>
        <taxon>Bacteroidota</taxon>
        <taxon>Cytophagia</taxon>
        <taxon>Cytophagales</taxon>
        <taxon>Mangrovivirgaceae</taxon>
        <taxon>Mangrovivirga</taxon>
    </lineage>
</organism>
<dbReference type="InterPro" id="IPR004360">
    <property type="entry name" value="Glyas_Fos-R_dOase_dom"/>
</dbReference>